<dbReference type="GO" id="GO:0000287">
    <property type="term" value="F:magnesium ion binding"/>
    <property type="evidence" value="ECO:0007669"/>
    <property type="project" value="UniProtKB-UniRule"/>
</dbReference>
<evidence type="ECO:0000256" key="1">
    <source>
        <dbReference type="ARBA" id="ARBA00022679"/>
    </source>
</evidence>
<evidence type="ECO:0000256" key="5">
    <source>
        <dbReference type="ARBA" id="ARBA00022777"/>
    </source>
</evidence>
<dbReference type="NCBIfam" id="NF002320">
    <property type="entry name" value="PRK01259.1"/>
    <property type="match status" value="1"/>
</dbReference>
<dbReference type="UniPathway" id="UPA00087">
    <property type="reaction ID" value="UER00172"/>
</dbReference>
<dbReference type="InterPro" id="IPR000842">
    <property type="entry name" value="PRib_PP_synth_CS"/>
</dbReference>
<comment type="similarity">
    <text evidence="9">Belongs to the ribose-phosphate pyrophosphokinase family. Class I subfamily.</text>
</comment>
<feature type="binding site" evidence="9">
    <location>
        <begin position="39"/>
        <end position="41"/>
    </location>
    <ligand>
        <name>ATP</name>
        <dbReference type="ChEBI" id="CHEBI:30616"/>
    </ligand>
</feature>
<keyword evidence="12" id="KW-1185">Reference proteome</keyword>
<dbReference type="PANTHER" id="PTHR10210:SF41">
    <property type="entry name" value="RIBOSE-PHOSPHATE PYROPHOSPHOKINASE 1, CHLOROPLASTIC"/>
    <property type="match status" value="1"/>
</dbReference>
<comment type="catalytic activity">
    <reaction evidence="8 9">
        <text>D-ribose 5-phosphate + ATP = 5-phospho-alpha-D-ribose 1-diphosphate + AMP + H(+)</text>
        <dbReference type="Rhea" id="RHEA:15609"/>
        <dbReference type="ChEBI" id="CHEBI:15378"/>
        <dbReference type="ChEBI" id="CHEBI:30616"/>
        <dbReference type="ChEBI" id="CHEBI:58017"/>
        <dbReference type="ChEBI" id="CHEBI:78346"/>
        <dbReference type="ChEBI" id="CHEBI:456215"/>
        <dbReference type="EC" id="2.7.6.1"/>
    </reaction>
</comment>
<keyword evidence="7 9" id="KW-0460">Magnesium</keyword>
<dbReference type="CDD" id="cd06223">
    <property type="entry name" value="PRTases_typeI"/>
    <property type="match status" value="1"/>
</dbReference>
<feature type="binding site" evidence="9">
    <location>
        <begin position="225"/>
        <end position="229"/>
    </location>
    <ligand>
        <name>D-ribose 5-phosphate</name>
        <dbReference type="ChEBI" id="CHEBI:78346"/>
    </ligand>
</feature>
<dbReference type="InterPro" id="IPR029099">
    <property type="entry name" value="Pribosyltran_N"/>
</dbReference>
<feature type="binding site" evidence="9">
    <location>
        <position position="172"/>
    </location>
    <ligand>
        <name>Mg(2+)</name>
        <dbReference type="ChEBI" id="CHEBI:18420"/>
    </ligand>
</feature>
<feature type="domain" description="Ribose-phosphate pyrophosphokinase N-terminal" evidence="10">
    <location>
        <begin position="6"/>
        <end position="123"/>
    </location>
</feature>
<accession>A0A840BQ85</accession>
<evidence type="ECO:0000256" key="6">
    <source>
        <dbReference type="ARBA" id="ARBA00022840"/>
    </source>
</evidence>
<protein>
    <recommendedName>
        <fullName evidence="9">Ribose-phosphate pyrophosphokinase</fullName>
        <shortName evidence="9">RPPK</shortName>
        <ecNumber evidence="9">2.7.6.1</ecNumber>
    </recommendedName>
    <alternativeName>
        <fullName evidence="9">5-phospho-D-ribosyl alpha-1-diphosphate synthase</fullName>
    </alternativeName>
    <alternativeName>
        <fullName evidence="9">Phosphoribosyl diphosphate synthase</fullName>
    </alternativeName>
    <alternativeName>
        <fullName evidence="9">Phosphoribosyl pyrophosphate synthase</fullName>
        <shortName evidence="9">P-Rib-PP synthase</shortName>
        <shortName evidence="9">PRPP synthase</shortName>
        <shortName evidence="9">PRPPase</shortName>
    </alternativeName>
</protein>
<dbReference type="GO" id="GO:0004749">
    <property type="term" value="F:ribose phosphate diphosphokinase activity"/>
    <property type="evidence" value="ECO:0007669"/>
    <property type="project" value="UniProtKB-UniRule"/>
</dbReference>
<comment type="subunit">
    <text evidence="9">Homohexamer.</text>
</comment>
<keyword evidence="4 9" id="KW-0547">Nucleotide-binding</keyword>
<feature type="binding site" evidence="9">
    <location>
        <position position="221"/>
    </location>
    <ligand>
        <name>D-ribose 5-phosphate</name>
        <dbReference type="ChEBI" id="CHEBI:78346"/>
    </ligand>
</feature>
<comment type="caution">
    <text evidence="11">The sequence shown here is derived from an EMBL/GenBank/DDBJ whole genome shotgun (WGS) entry which is preliminary data.</text>
</comment>
<keyword evidence="1 9" id="KW-0808">Transferase</keyword>
<keyword evidence="3 9" id="KW-0545">Nucleotide biosynthesis</keyword>
<dbReference type="GO" id="GO:0005737">
    <property type="term" value="C:cytoplasm"/>
    <property type="evidence" value="ECO:0007669"/>
    <property type="project" value="UniProtKB-SubCell"/>
</dbReference>
<gene>
    <name evidence="9" type="primary">prs</name>
    <name evidence="11" type="ORF">GGR36_002304</name>
</gene>
<evidence type="ECO:0000256" key="9">
    <source>
        <dbReference type="HAMAP-Rule" id="MF_00583"/>
    </source>
</evidence>
<comment type="cofactor">
    <cofactor evidence="9">
        <name>Mg(2+)</name>
        <dbReference type="ChEBI" id="CHEBI:18420"/>
    </cofactor>
    <text evidence="9">Binds 2 Mg(2+) ions per subunit.</text>
</comment>
<evidence type="ECO:0000313" key="12">
    <source>
        <dbReference type="Proteomes" id="UP000561045"/>
    </source>
</evidence>
<sequence length="317" mass="34391">MAFGSLMVFTGNANPKLASDVVKRLGMSIGAATVGRFSDGEVNVELLENVRGKDVFMLQSTCYPTNDNLMELLVMTDALKRASAGRITAAIPYFGYARQDRRPRSARVPITAKVIANMLQASGVQRVLTVDLHADQIQGFFDIPVDNIYSTPVLLDDLARHRGDDLMVVSPDVGGVVRARAYAKKLECDLAIIDKRRPKANVSEVMNIIGDVKGRTCVIVDDIVDTAGTLCKAAQALKENGANKVLAYITHPVLSGAAVSRISESDLDELVVTDTIPLREDARGCKRIRQISIGALLADTIMRINNQQSVSSLFTDE</sequence>
<reference evidence="11 12" key="1">
    <citation type="submission" date="2020-08" db="EMBL/GenBank/DDBJ databases">
        <title>Genomic Encyclopedia of Type Strains, Phase IV (KMG-IV): sequencing the most valuable type-strain genomes for metagenomic binning, comparative biology and taxonomic classification.</title>
        <authorList>
            <person name="Goeker M."/>
        </authorList>
    </citation>
    <scope>NUCLEOTIDE SEQUENCE [LARGE SCALE GENOMIC DNA]</scope>
    <source>
        <strain evidence="11 12">DSM 106739</strain>
    </source>
</reference>
<dbReference type="GO" id="GO:0006015">
    <property type="term" value="P:5-phosphoribose 1-diphosphate biosynthetic process"/>
    <property type="evidence" value="ECO:0007669"/>
    <property type="project" value="UniProtKB-UniRule"/>
</dbReference>
<dbReference type="Proteomes" id="UP000561045">
    <property type="component" value="Unassembled WGS sequence"/>
</dbReference>
<dbReference type="PANTHER" id="PTHR10210">
    <property type="entry name" value="RIBOSE-PHOSPHATE DIPHOSPHOKINASE FAMILY MEMBER"/>
    <property type="match status" value="1"/>
</dbReference>
<organism evidence="11 12">
    <name type="scientific">Niveibacterium umoris</name>
    <dbReference type="NCBI Taxonomy" id="1193620"/>
    <lineage>
        <taxon>Bacteria</taxon>
        <taxon>Pseudomonadati</taxon>
        <taxon>Pseudomonadota</taxon>
        <taxon>Betaproteobacteria</taxon>
        <taxon>Rhodocyclales</taxon>
        <taxon>Rhodocyclaceae</taxon>
        <taxon>Niveibacterium</taxon>
    </lineage>
</organism>
<keyword evidence="2 9" id="KW-0479">Metal-binding</keyword>
<comment type="function">
    <text evidence="9">Involved in the biosynthesis of the central metabolite phospho-alpha-D-ribosyl-1-pyrophosphate (PRPP) via the transfer of pyrophosphoryl group from ATP to 1-hydroxyl of ribose-5-phosphate (Rib-5-P).</text>
</comment>
<evidence type="ECO:0000256" key="7">
    <source>
        <dbReference type="ARBA" id="ARBA00022842"/>
    </source>
</evidence>
<evidence type="ECO:0000259" key="10">
    <source>
        <dbReference type="Pfam" id="PF13793"/>
    </source>
</evidence>
<dbReference type="PROSITE" id="PS00114">
    <property type="entry name" value="PRPP_SYNTHASE"/>
    <property type="match status" value="1"/>
</dbReference>
<dbReference type="InterPro" id="IPR000836">
    <property type="entry name" value="PRTase_dom"/>
</dbReference>
<feature type="active site" evidence="9">
    <location>
        <position position="195"/>
    </location>
</feature>
<dbReference type="GO" id="GO:0006164">
    <property type="term" value="P:purine nucleotide biosynthetic process"/>
    <property type="evidence" value="ECO:0007669"/>
    <property type="project" value="TreeGrafter"/>
</dbReference>
<dbReference type="FunFam" id="3.40.50.2020:FF:000007">
    <property type="entry name" value="Ribose-phosphate pyrophosphokinase"/>
    <property type="match status" value="1"/>
</dbReference>
<dbReference type="GO" id="GO:0002189">
    <property type="term" value="C:ribose phosphate diphosphokinase complex"/>
    <property type="evidence" value="ECO:0007669"/>
    <property type="project" value="TreeGrafter"/>
</dbReference>
<dbReference type="RefSeq" id="WP_183634757.1">
    <property type="nucleotide sequence ID" value="NZ_BAABLE010000011.1"/>
</dbReference>
<dbReference type="AlphaFoldDB" id="A0A840BQ85"/>
<evidence type="ECO:0000256" key="4">
    <source>
        <dbReference type="ARBA" id="ARBA00022741"/>
    </source>
</evidence>
<dbReference type="Pfam" id="PF13793">
    <property type="entry name" value="Pribosyltran_N"/>
    <property type="match status" value="1"/>
</dbReference>
<dbReference type="Gene3D" id="3.40.50.2020">
    <property type="match status" value="2"/>
</dbReference>
<feature type="binding site" evidence="9">
    <location>
        <position position="197"/>
    </location>
    <ligand>
        <name>D-ribose 5-phosphate</name>
        <dbReference type="ChEBI" id="CHEBI:78346"/>
    </ligand>
</feature>
<dbReference type="FunFam" id="3.40.50.2020:FF:000005">
    <property type="entry name" value="Ribose-phosphate pyrophosphokinase 1"/>
    <property type="match status" value="1"/>
</dbReference>
<dbReference type="InterPro" id="IPR005946">
    <property type="entry name" value="Rib-P_diPkinase"/>
</dbReference>
<keyword evidence="9" id="KW-0963">Cytoplasm</keyword>
<comment type="subcellular location">
    <subcellularLocation>
        <location evidence="9">Cytoplasm</location>
    </subcellularLocation>
</comment>
<dbReference type="GO" id="GO:0016301">
    <property type="term" value="F:kinase activity"/>
    <property type="evidence" value="ECO:0007669"/>
    <property type="project" value="UniProtKB-KW"/>
</dbReference>
<dbReference type="Pfam" id="PF14572">
    <property type="entry name" value="Pribosyl_synth"/>
    <property type="match status" value="1"/>
</dbReference>
<keyword evidence="5 9" id="KW-0418">Kinase</keyword>
<feature type="binding site" evidence="9">
    <location>
        <begin position="98"/>
        <end position="99"/>
    </location>
    <ligand>
        <name>ATP</name>
        <dbReference type="ChEBI" id="CHEBI:30616"/>
    </ligand>
</feature>
<evidence type="ECO:0000256" key="3">
    <source>
        <dbReference type="ARBA" id="ARBA00022727"/>
    </source>
</evidence>
<dbReference type="GO" id="GO:0005524">
    <property type="term" value="F:ATP binding"/>
    <property type="evidence" value="ECO:0007669"/>
    <property type="project" value="UniProtKB-KW"/>
</dbReference>
<evidence type="ECO:0000313" key="11">
    <source>
        <dbReference type="EMBL" id="MBB4012996.1"/>
    </source>
</evidence>
<feature type="binding site" evidence="9">
    <location>
        <position position="133"/>
    </location>
    <ligand>
        <name>Mg(2+)</name>
        <dbReference type="ChEBI" id="CHEBI:18420"/>
    </ligand>
</feature>
<evidence type="ECO:0000256" key="2">
    <source>
        <dbReference type="ARBA" id="ARBA00022723"/>
    </source>
</evidence>
<evidence type="ECO:0000256" key="8">
    <source>
        <dbReference type="ARBA" id="ARBA00049535"/>
    </source>
</evidence>
<dbReference type="HAMAP" id="MF_00583_B">
    <property type="entry name" value="RibP_PPkinase_B"/>
    <property type="match status" value="1"/>
</dbReference>
<comment type="pathway">
    <text evidence="9">Metabolic intermediate biosynthesis; 5-phospho-alpha-D-ribose 1-diphosphate biosynthesis; 5-phospho-alpha-D-ribose 1-diphosphate from D-ribose 5-phosphate (route I): step 1/1.</text>
</comment>
<dbReference type="SUPFAM" id="SSF53271">
    <property type="entry name" value="PRTase-like"/>
    <property type="match status" value="1"/>
</dbReference>
<proteinExistence type="inferred from homology"/>
<dbReference type="GO" id="GO:0009156">
    <property type="term" value="P:ribonucleoside monophosphate biosynthetic process"/>
    <property type="evidence" value="ECO:0007669"/>
    <property type="project" value="InterPro"/>
</dbReference>
<dbReference type="InterPro" id="IPR029057">
    <property type="entry name" value="PRTase-like"/>
</dbReference>
<dbReference type="InterPro" id="IPR037515">
    <property type="entry name" value="Rib-P_diPkinase_bac"/>
</dbReference>
<keyword evidence="6 9" id="KW-0067">ATP-binding</keyword>
<dbReference type="EMBL" id="JACIET010000001">
    <property type="protein sequence ID" value="MBB4012996.1"/>
    <property type="molecule type" value="Genomic_DNA"/>
</dbReference>
<dbReference type="NCBIfam" id="TIGR01251">
    <property type="entry name" value="ribP_PPkin"/>
    <property type="match status" value="1"/>
</dbReference>
<dbReference type="SMART" id="SM01400">
    <property type="entry name" value="Pribosyltran_N"/>
    <property type="match status" value="1"/>
</dbReference>
<name>A0A840BQ85_9RHOO</name>
<dbReference type="EC" id="2.7.6.1" evidence="9"/>